<gene>
    <name evidence="2" type="ORF">S01H4_18982</name>
</gene>
<reference evidence="2" key="1">
    <citation type="journal article" date="2014" name="Front. Microbiol.">
        <title>High frequency of phylogenetically diverse reductive dehalogenase-homologous genes in deep subseafloor sedimentary metagenomes.</title>
        <authorList>
            <person name="Kawai M."/>
            <person name="Futagami T."/>
            <person name="Toyoda A."/>
            <person name="Takaki Y."/>
            <person name="Nishi S."/>
            <person name="Hori S."/>
            <person name="Arai W."/>
            <person name="Tsubouchi T."/>
            <person name="Morono Y."/>
            <person name="Uchiyama I."/>
            <person name="Ito T."/>
            <person name="Fujiyama A."/>
            <person name="Inagaki F."/>
            <person name="Takami H."/>
        </authorList>
    </citation>
    <scope>NUCLEOTIDE SEQUENCE</scope>
    <source>
        <strain evidence="2">Expedition CK06-06</strain>
    </source>
</reference>
<organism evidence="2">
    <name type="scientific">marine sediment metagenome</name>
    <dbReference type="NCBI Taxonomy" id="412755"/>
    <lineage>
        <taxon>unclassified sequences</taxon>
        <taxon>metagenomes</taxon>
        <taxon>ecological metagenomes</taxon>
    </lineage>
</organism>
<dbReference type="EMBL" id="BART01008439">
    <property type="protein sequence ID" value="GAG54167.1"/>
    <property type="molecule type" value="Genomic_DNA"/>
</dbReference>
<protein>
    <submittedName>
        <fullName evidence="2">Uncharacterized protein</fullName>
    </submittedName>
</protein>
<feature type="region of interest" description="Disordered" evidence="1">
    <location>
        <begin position="74"/>
        <end position="93"/>
    </location>
</feature>
<proteinExistence type="predicted"/>
<evidence type="ECO:0000313" key="2">
    <source>
        <dbReference type="EMBL" id="GAG54167.1"/>
    </source>
</evidence>
<dbReference type="AlphaFoldDB" id="X0Z6W6"/>
<evidence type="ECO:0000256" key="1">
    <source>
        <dbReference type="SAM" id="MobiDB-lite"/>
    </source>
</evidence>
<name>X0Z6W6_9ZZZZ</name>
<accession>X0Z6W6</accession>
<comment type="caution">
    <text evidence="2">The sequence shown here is derived from an EMBL/GenBank/DDBJ whole genome shotgun (WGS) entry which is preliminary data.</text>
</comment>
<sequence>MAEEIVKEELVNKVEAPEVVVEAKEMVKEELVNKVEAPEVVAEAKEMVEEKLSDKEGIDEKNIREIKETDIAGTEVDSEEKPKSIGTSFRRQF</sequence>